<dbReference type="CDD" id="cd06257">
    <property type="entry name" value="DnaJ"/>
    <property type="match status" value="1"/>
</dbReference>
<dbReference type="InterPro" id="IPR036869">
    <property type="entry name" value="J_dom_sf"/>
</dbReference>
<dbReference type="GO" id="GO:0007005">
    <property type="term" value="P:mitochondrion organization"/>
    <property type="evidence" value="ECO:0007669"/>
    <property type="project" value="TreeGrafter"/>
</dbReference>
<evidence type="ECO:0000256" key="1">
    <source>
        <dbReference type="ARBA" id="ARBA00010476"/>
    </source>
</evidence>
<dbReference type="SUPFAM" id="SSF47616">
    <property type="entry name" value="GST C-terminal domain-like"/>
    <property type="match status" value="1"/>
</dbReference>
<dbReference type="Gene3D" id="1.10.287.110">
    <property type="entry name" value="DnaJ domain"/>
    <property type="match status" value="1"/>
</dbReference>
<organism evidence="3">
    <name type="scientific">Dendroctonus ponderosae</name>
    <name type="common">Mountain pine beetle</name>
    <dbReference type="NCBI Taxonomy" id="77166"/>
    <lineage>
        <taxon>Eukaryota</taxon>
        <taxon>Metazoa</taxon>
        <taxon>Ecdysozoa</taxon>
        <taxon>Arthropoda</taxon>
        <taxon>Hexapoda</taxon>
        <taxon>Insecta</taxon>
        <taxon>Pterygota</taxon>
        <taxon>Neoptera</taxon>
        <taxon>Endopterygota</taxon>
        <taxon>Coleoptera</taxon>
        <taxon>Polyphaga</taxon>
        <taxon>Cucujiformia</taxon>
        <taxon>Curculionidae</taxon>
        <taxon>Scolytinae</taxon>
        <taxon>Dendroctonus</taxon>
    </lineage>
</organism>
<evidence type="ECO:0000313" key="3">
    <source>
        <dbReference type="EMBL" id="ENN81246.1"/>
    </source>
</evidence>
<evidence type="ECO:0000256" key="2">
    <source>
        <dbReference type="ARBA" id="ARBA00023186"/>
    </source>
</evidence>
<dbReference type="Pfam" id="PF07743">
    <property type="entry name" value="HSCB_C"/>
    <property type="match status" value="1"/>
</dbReference>
<dbReference type="GO" id="GO:0044571">
    <property type="term" value="P:[2Fe-2S] cluster assembly"/>
    <property type="evidence" value="ECO:0007669"/>
    <property type="project" value="InterPro"/>
</dbReference>
<sequence length="403" mass="46977">MPSPLIDRISIELGAQEPWPKDVKLFQPYEVEQILLPDNANCLAVQAFLKMCNLEFQVEPRANAEDMSPTGKVPFIKVGRFVTAELEGIVQFVNGKDISLTDKLDNEQKSDLRAYMSLIKNVIEVAELYYCWNDRETYNEVTSVRNGSVYPWPLNHIKNIEKKHQVVKKLKVLDWYHKTIEEVHQEVQSCCEALNVRLDNKPYFFAEGPTELDALVFGHLFTILTTPLTRKDLAKIVRRIFNLDEKFDIDAKELHMQYRRLQAQLHPDKFTQKTAEEKEISESFSSLVNKAYNNLQFPLKRAEHLLELRGDQLNEKENAVDDPEFLMEMMELNEELENTTNVEKLKALNIKNRTQLEIITKNIDECFKENDLKQAKYFVIKMKYYTSLGNRINAILRELGIVD</sequence>
<dbReference type="InterPro" id="IPR033468">
    <property type="entry name" value="Metaxin_GST"/>
</dbReference>
<protein>
    <submittedName>
        <fullName evidence="3">Uncharacterized protein</fullName>
    </submittedName>
</protein>
<reference evidence="3" key="1">
    <citation type="journal article" date="2013" name="Genome Biol.">
        <title>Draft genome of the mountain pine beetle, Dendroctonus ponderosae Hopkins, a major forest pest.</title>
        <authorList>
            <person name="Keeling C.I."/>
            <person name="Yuen M.M."/>
            <person name="Liao N.Y."/>
            <person name="Docking T.R."/>
            <person name="Chan S.K."/>
            <person name="Taylor G.A."/>
            <person name="Palmquist D.L."/>
            <person name="Jackman S.D."/>
            <person name="Nguyen A."/>
            <person name="Li M."/>
            <person name="Henderson H."/>
            <person name="Janes J.K."/>
            <person name="Zhao Y."/>
            <person name="Pandoh P."/>
            <person name="Moore R."/>
            <person name="Sperling F.A."/>
            <person name="Huber D.P."/>
            <person name="Birol I."/>
            <person name="Jones S.J."/>
            <person name="Bohlmann J."/>
        </authorList>
    </citation>
    <scope>NUCLEOTIDE SEQUENCE</scope>
</reference>
<dbReference type="GO" id="GO:0001671">
    <property type="term" value="F:ATPase activator activity"/>
    <property type="evidence" value="ECO:0007669"/>
    <property type="project" value="InterPro"/>
</dbReference>
<dbReference type="PROSITE" id="PS50076">
    <property type="entry name" value="DNAJ_2"/>
    <property type="match status" value="1"/>
</dbReference>
<name>N6UKQ6_DENPD</name>
<proteinExistence type="inferred from homology"/>
<dbReference type="NCBIfam" id="TIGR00714">
    <property type="entry name" value="hscB"/>
    <property type="match status" value="1"/>
</dbReference>
<dbReference type="InterPro" id="IPR009073">
    <property type="entry name" value="HscB_oligo_C"/>
</dbReference>
<dbReference type="InterPro" id="IPR050931">
    <property type="entry name" value="Mito_Protein_Transport_Metaxin"/>
</dbReference>
<gene>
    <name evidence="3" type="ORF">YQE_02340</name>
</gene>
<dbReference type="Pfam" id="PF17171">
    <property type="entry name" value="GST_C_6"/>
    <property type="match status" value="1"/>
</dbReference>
<dbReference type="InterPro" id="IPR036386">
    <property type="entry name" value="HscB_C_sf"/>
</dbReference>
<feature type="non-terminal residue" evidence="3">
    <location>
        <position position="1"/>
    </location>
</feature>
<keyword evidence="2" id="KW-0143">Chaperone</keyword>
<dbReference type="PANTHER" id="PTHR12289">
    <property type="entry name" value="METAXIN RELATED"/>
    <property type="match status" value="1"/>
</dbReference>
<accession>N6UKQ6</accession>
<dbReference type="InterPro" id="IPR036282">
    <property type="entry name" value="Glutathione-S-Trfase_C_sf"/>
</dbReference>
<dbReference type="HAMAP" id="MF_00682">
    <property type="entry name" value="HscB"/>
    <property type="match status" value="1"/>
</dbReference>
<dbReference type="InterPro" id="IPR001623">
    <property type="entry name" value="DnaJ_domain"/>
</dbReference>
<dbReference type="SUPFAM" id="SSF47144">
    <property type="entry name" value="HSC20 (HSCB), C-terminal oligomerisation domain"/>
    <property type="match status" value="1"/>
</dbReference>
<comment type="similarity">
    <text evidence="1">Belongs to the HscB family.</text>
</comment>
<dbReference type="GO" id="GO:0051259">
    <property type="term" value="P:protein complex oligomerization"/>
    <property type="evidence" value="ECO:0007669"/>
    <property type="project" value="InterPro"/>
</dbReference>
<dbReference type="Gene3D" id="1.20.1280.20">
    <property type="entry name" value="HscB, C-terminal domain"/>
    <property type="match status" value="1"/>
</dbReference>
<dbReference type="PANTHER" id="PTHR12289:SF38">
    <property type="entry name" value="METAXIN-2"/>
    <property type="match status" value="1"/>
</dbReference>
<dbReference type="Pfam" id="PF17172">
    <property type="entry name" value="GST_N_4"/>
    <property type="match status" value="1"/>
</dbReference>
<dbReference type="SMART" id="SM00271">
    <property type="entry name" value="DnaJ"/>
    <property type="match status" value="1"/>
</dbReference>
<dbReference type="GO" id="GO:0001401">
    <property type="term" value="C:SAM complex"/>
    <property type="evidence" value="ECO:0007669"/>
    <property type="project" value="TreeGrafter"/>
</dbReference>
<dbReference type="GO" id="GO:0051087">
    <property type="term" value="F:protein-folding chaperone binding"/>
    <property type="evidence" value="ECO:0007669"/>
    <property type="project" value="InterPro"/>
</dbReference>
<dbReference type="CDD" id="cd03079">
    <property type="entry name" value="GST_N_Metaxin2"/>
    <property type="match status" value="1"/>
</dbReference>
<dbReference type="InterPro" id="IPR004640">
    <property type="entry name" value="HscB"/>
</dbReference>
<dbReference type="HOGENOM" id="CLU_683843_0_0_1"/>
<dbReference type="SUPFAM" id="SSF46565">
    <property type="entry name" value="Chaperone J-domain"/>
    <property type="match status" value="1"/>
</dbReference>
<dbReference type="AlphaFoldDB" id="N6UKQ6"/>
<dbReference type="InterPro" id="IPR012336">
    <property type="entry name" value="Thioredoxin-like_fold"/>
</dbReference>
<dbReference type="OrthoDB" id="198787at2759"/>
<dbReference type="EMBL" id="KB740150">
    <property type="protein sequence ID" value="ENN81246.1"/>
    <property type="molecule type" value="Genomic_DNA"/>
</dbReference>